<name>A0A3S4ZL32_9NEIS</name>
<keyword evidence="2" id="KW-1133">Transmembrane helix</keyword>
<dbReference type="GO" id="GO:0016020">
    <property type="term" value="C:membrane"/>
    <property type="evidence" value="ECO:0007669"/>
    <property type="project" value="InterPro"/>
</dbReference>
<feature type="region of interest" description="Disordered" evidence="1">
    <location>
        <begin position="119"/>
        <end position="165"/>
    </location>
</feature>
<dbReference type="Proteomes" id="UP000272771">
    <property type="component" value="Chromosome"/>
</dbReference>
<evidence type="ECO:0000256" key="2">
    <source>
        <dbReference type="SAM" id="Phobius"/>
    </source>
</evidence>
<dbReference type="RefSeq" id="WP_004283164.1">
    <property type="nucleotide sequence ID" value="NZ_CAUJRG010000007.1"/>
</dbReference>
<keyword evidence="2" id="KW-0472">Membrane</keyword>
<sequence>MQFFGIGFLVLLFLEIMSIVWVADWLGGGVTFGLMVLSFISGIFMLRNTGVSGVLMAGAAMRNGGQVSLYQLLWPIRYTVAALMLMSPGFVSLILAVVLLLPFKGKPVADMSNTFTYGQNPFEPHNPNRQPHANRHDEDIIEGEYTVDPDNNQAKQRSYIEHKHD</sequence>
<evidence type="ECO:0000313" key="3">
    <source>
        <dbReference type="EMBL" id="VEJ50894.1"/>
    </source>
</evidence>
<dbReference type="PANTHER" id="PTHR35335:SF1">
    <property type="entry name" value="UPF0716 PROTEIN FXSA"/>
    <property type="match status" value="1"/>
</dbReference>
<dbReference type="AlphaFoldDB" id="A0A3S4ZL32"/>
<dbReference type="PANTHER" id="PTHR35335">
    <property type="entry name" value="UPF0716 PROTEIN FXSA"/>
    <property type="match status" value="1"/>
</dbReference>
<dbReference type="STRING" id="28091.SAMEA3174300_01551"/>
<evidence type="ECO:0000313" key="4">
    <source>
        <dbReference type="Proteomes" id="UP000272771"/>
    </source>
</evidence>
<organism evidence="3 4">
    <name type="scientific">Neisseria weaveri</name>
    <dbReference type="NCBI Taxonomy" id="28091"/>
    <lineage>
        <taxon>Bacteria</taxon>
        <taxon>Pseudomonadati</taxon>
        <taxon>Pseudomonadota</taxon>
        <taxon>Betaproteobacteria</taxon>
        <taxon>Neisseriales</taxon>
        <taxon>Neisseriaceae</taxon>
        <taxon>Neisseria</taxon>
    </lineage>
</organism>
<reference evidence="3 4" key="1">
    <citation type="submission" date="2018-12" db="EMBL/GenBank/DDBJ databases">
        <authorList>
            <consortium name="Pathogen Informatics"/>
        </authorList>
    </citation>
    <scope>NUCLEOTIDE SEQUENCE [LARGE SCALE GENOMIC DNA]</scope>
    <source>
        <strain evidence="3 4">NCTC12742</strain>
    </source>
</reference>
<feature type="transmembrane region" description="Helical" evidence="2">
    <location>
        <begin position="78"/>
        <end position="103"/>
    </location>
</feature>
<protein>
    <submittedName>
        <fullName evidence="3">FxsA protein</fullName>
    </submittedName>
</protein>
<keyword evidence="4" id="KW-1185">Reference proteome</keyword>
<feature type="transmembrane region" description="Helical" evidence="2">
    <location>
        <begin position="32"/>
        <end position="57"/>
    </location>
</feature>
<dbReference type="NCBIfam" id="NF008528">
    <property type="entry name" value="PRK11463.1-2"/>
    <property type="match status" value="1"/>
</dbReference>
<dbReference type="OrthoDB" id="8607010at2"/>
<dbReference type="EMBL" id="LR134533">
    <property type="protein sequence ID" value="VEJ50894.1"/>
    <property type="molecule type" value="Genomic_DNA"/>
</dbReference>
<dbReference type="KEGG" id="nwe:SAMEA3174300_1551"/>
<dbReference type="InterPro" id="IPR007313">
    <property type="entry name" value="FxsA"/>
</dbReference>
<keyword evidence="2" id="KW-0812">Transmembrane</keyword>
<evidence type="ECO:0000256" key="1">
    <source>
        <dbReference type="SAM" id="MobiDB-lite"/>
    </source>
</evidence>
<proteinExistence type="predicted"/>
<accession>A0A3S4ZL32</accession>
<dbReference type="Pfam" id="PF04186">
    <property type="entry name" value="FxsA"/>
    <property type="match status" value="1"/>
</dbReference>
<gene>
    <name evidence="3" type="primary">fxsA</name>
    <name evidence="3" type="ORF">NCTC12742_00927</name>
</gene>